<accession>A0A1M5QCD2</accession>
<keyword evidence="3" id="KW-1185">Reference proteome</keyword>
<name>A0A1M5QCD2_9FLAO</name>
<organism evidence="2 3">
    <name type="scientific">Flavobacterium micromati</name>
    <dbReference type="NCBI Taxonomy" id="229205"/>
    <lineage>
        <taxon>Bacteria</taxon>
        <taxon>Pseudomonadati</taxon>
        <taxon>Bacteroidota</taxon>
        <taxon>Flavobacteriia</taxon>
        <taxon>Flavobacteriales</taxon>
        <taxon>Flavobacteriaceae</taxon>
        <taxon>Flavobacterium</taxon>
    </lineage>
</organism>
<evidence type="ECO:0000256" key="1">
    <source>
        <dbReference type="SAM" id="SignalP"/>
    </source>
</evidence>
<feature type="signal peptide" evidence="1">
    <location>
        <begin position="1"/>
        <end position="25"/>
    </location>
</feature>
<dbReference type="AlphaFoldDB" id="A0A1M5QCD2"/>
<dbReference type="STRING" id="229205.SAMN05444372_1161"/>
<evidence type="ECO:0000313" key="2">
    <source>
        <dbReference type="EMBL" id="SHH11785.1"/>
    </source>
</evidence>
<sequence>MGEAPYIMKNLFLGLLMLIGAASFANTEDPIKKLPIAPAPSEKVQKSDKIIIEQKVADDTIYCSIKVNGNEASCWLCDCNELAKTLK</sequence>
<feature type="chain" id="PRO_5012725597" evidence="1">
    <location>
        <begin position="26"/>
        <end position="87"/>
    </location>
</feature>
<evidence type="ECO:0000313" key="3">
    <source>
        <dbReference type="Proteomes" id="UP000184020"/>
    </source>
</evidence>
<proteinExistence type="predicted"/>
<dbReference type="Proteomes" id="UP000184020">
    <property type="component" value="Unassembled WGS sequence"/>
</dbReference>
<dbReference type="EMBL" id="FQWF01000016">
    <property type="protein sequence ID" value="SHH11785.1"/>
    <property type="molecule type" value="Genomic_DNA"/>
</dbReference>
<reference evidence="3" key="1">
    <citation type="submission" date="2016-11" db="EMBL/GenBank/DDBJ databases">
        <authorList>
            <person name="Varghese N."/>
            <person name="Submissions S."/>
        </authorList>
    </citation>
    <scope>NUCLEOTIDE SEQUENCE [LARGE SCALE GENOMIC DNA]</scope>
    <source>
        <strain evidence="3">DSM 17659</strain>
    </source>
</reference>
<protein>
    <submittedName>
        <fullName evidence="2">Uncharacterized protein</fullName>
    </submittedName>
</protein>
<keyword evidence="1" id="KW-0732">Signal</keyword>
<gene>
    <name evidence="2" type="ORF">SAMN05444372_1161</name>
</gene>